<reference evidence="2" key="1">
    <citation type="journal article" date="2016" name="Nature">
        <title>Genome evolution in the allotetraploid frog Xenopus laevis.</title>
        <authorList>
            <person name="Session A.M."/>
            <person name="Uno Y."/>
            <person name="Kwon T."/>
            <person name="Chapman J.A."/>
            <person name="Toyoda A."/>
            <person name="Takahashi S."/>
            <person name="Fukui A."/>
            <person name="Hikosaka A."/>
            <person name="Suzuki A."/>
            <person name="Kondo M."/>
            <person name="van Heeringen S.J."/>
            <person name="Quigley I."/>
            <person name="Heinz S."/>
            <person name="Ogino H."/>
            <person name="Ochi H."/>
            <person name="Hellsten U."/>
            <person name="Lyons J.B."/>
            <person name="Simakov O."/>
            <person name="Putnam N."/>
            <person name="Stites J."/>
            <person name="Kuroki Y."/>
            <person name="Tanaka T."/>
            <person name="Michiue T."/>
            <person name="Watanabe M."/>
            <person name="Bogdanovic O."/>
            <person name="Lister R."/>
            <person name="Georgiou G."/>
            <person name="Paranjpe S.S."/>
            <person name="van Kruijsbergen I."/>
            <person name="Shu S."/>
            <person name="Carlson J."/>
            <person name="Kinoshita T."/>
            <person name="Ohta Y."/>
            <person name="Mawaribuchi S."/>
            <person name="Jenkins J."/>
            <person name="Grimwood J."/>
            <person name="Schmutz J."/>
            <person name="Mitros T."/>
            <person name="Mozaffari S.V."/>
            <person name="Suzuki Y."/>
            <person name="Haramoto Y."/>
            <person name="Yamamoto T.S."/>
            <person name="Takagi C."/>
            <person name="Heald R."/>
            <person name="Miller K."/>
            <person name="Haudenschild C."/>
            <person name="Kitzman J."/>
            <person name="Nakayama T."/>
            <person name="Izutsu Y."/>
            <person name="Robert J."/>
            <person name="Fortriede J."/>
            <person name="Burns K."/>
            <person name="Lotay V."/>
            <person name="Karimi K."/>
            <person name="Yasuoka Y."/>
            <person name="Dichmann D.S."/>
            <person name="Flajnik M.F."/>
            <person name="Houston D.W."/>
            <person name="Shendure J."/>
            <person name="DuPasquier L."/>
            <person name="Vize P.D."/>
            <person name="Zorn A.M."/>
            <person name="Ito M."/>
            <person name="Marcotte E.M."/>
            <person name="Wallingford J.B."/>
            <person name="Ito Y."/>
            <person name="Asashima M."/>
            <person name="Ueno N."/>
            <person name="Matsuda Y."/>
            <person name="Veenstra G.J."/>
            <person name="Fujiyama A."/>
            <person name="Harland R.M."/>
            <person name="Taira M."/>
            <person name="Rokhsar D.S."/>
        </authorList>
    </citation>
    <scope>NUCLEOTIDE SEQUENCE [LARGE SCALE GENOMIC DNA]</scope>
    <source>
        <strain evidence="2">J</strain>
    </source>
</reference>
<organism evidence="1 2">
    <name type="scientific">Xenopus laevis</name>
    <name type="common">African clawed frog</name>
    <dbReference type="NCBI Taxonomy" id="8355"/>
    <lineage>
        <taxon>Eukaryota</taxon>
        <taxon>Metazoa</taxon>
        <taxon>Chordata</taxon>
        <taxon>Craniata</taxon>
        <taxon>Vertebrata</taxon>
        <taxon>Euteleostomi</taxon>
        <taxon>Amphibia</taxon>
        <taxon>Batrachia</taxon>
        <taxon>Anura</taxon>
        <taxon>Pipoidea</taxon>
        <taxon>Pipidae</taxon>
        <taxon>Xenopodinae</taxon>
        <taxon>Xenopus</taxon>
        <taxon>Xenopus</taxon>
    </lineage>
</organism>
<sequence length="98" mass="11376">MGRGIWKSPCVERIWQVGAEQEARAGQWQSTEVLQVVLRLIPEECWVGRVSADLWRFPQLVVWKCHRSWICIFSRPDFPTTERPNRSLKEAAISLAVV</sequence>
<proteinExistence type="predicted"/>
<evidence type="ECO:0000313" key="1">
    <source>
        <dbReference type="EMBL" id="OCT84047.1"/>
    </source>
</evidence>
<dbReference type="Proteomes" id="UP000694892">
    <property type="component" value="Chromosome 4L"/>
</dbReference>
<dbReference type="EMBL" id="CM004472">
    <property type="protein sequence ID" value="OCT84047.1"/>
    <property type="molecule type" value="Genomic_DNA"/>
</dbReference>
<evidence type="ECO:0000313" key="2">
    <source>
        <dbReference type="Proteomes" id="UP000694892"/>
    </source>
</evidence>
<protein>
    <submittedName>
        <fullName evidence="1">Uncharacterized protein</fullName>
    </submittedName>
</protein>
<name>A0A974HMY8_XENLA</name>
<accession>A0A974HMY8</accession>
<gene>
    <name evidence="1" type="ORF">XELAEV_18022185mg</name>
</gene>
<dbReference type="AlphaFoldDB" id="A0A974HMY8"/>